<comment type="caution">
    <text evidence="3">The sequence shown here is derived from an EMBL/GenBank/DDBJ whole genome shotgun (WGS) entry which is preliminary data.</text>
</comment>
<dbReference type="GO" id="GO:0003676">
    <property type="term" value="F:nucleic acid binding"/>
    <property type="evidence" value="ECO:0007669"/>
    <property type="project" value="InterPro"/>
</dbReference>
<reference evidence="3 4" key="1">
    <citation type="journal article" date="2014" name="Genome Biol. Evol.">
        <title>The genome of the myxosporean Thelohanellus kitauei shows adaptations to nutrient acquisition within its fish host.</title>
        <authorList>
            <person name="Yang Y."/>
            <person name="Xiong J."/>
            <person name="Zhou Z."/>
            <person name="Huo F."/>
            <person name="Miao W."/>
            <person name="Ran C."/>
            <person name="Liu Y."/>
            <person name="Zhang J."/>
            <person name="Feng J."/>
            <person name="Wang M."/>
            <person name="Wang M."/>
            <person name="Wang L."/>
            <person name="Yao B."/>
        </authorList>
    </citation>
    <scope>NUCLEOTIDE SEQUENCE [LARGE SCALE GENOMIC DNA]</scope>
    <source>
        <strain evidence="3">Wuqing</strain>
    </source>
</reference>
<dbReference type="AlphaFoldDB" id="A0A0C2J6N5"/>
<dbReference type="Proteomes" id="UP000031668">
    <property type="component" value="Unassembled WGS sequence"/>
</dbReference>
<accession>A0A0C2J6N5</accession>
<proteinExistence type="predicted"/>
<sequence>MTNELLSEIHDGVDNCHFGFEKTFNKIYERYFWFGLRRDVRNWIESCIICQKAKHISHPVKAPMSVDISSYPLQRIAMDIVGPLPLTNRRNRYILVISDYFTKWPEAYPIPNMEARTIADIFVKEFVCRYGIPKSIHTDQGANFEACIFKEICNLLKLKKTRTTPYRPQSDGLVERLNRSLVQMLRLSARDNQMNSWDDDIPLVLFAYRQSIQSSTNYSPYELMFGRKPTLINDFLDDNNPAISTRSSYILNMKKKLSRIYTFVKNSQEKASLRQKHYYDRNKIMAEYNVGKQILLKCSPKPNINKKFLQVWEGPYTIIEKISPCVYNVADNDNSSSVKVVHIDRTKPLIERKTSGDPNTIYHTFNYDYNENLTVQETKPEQQANGDIPRKRTRKPPDRFGDSISYVFSESSDLSGEECNDPDWVPPRGRSEGGGQSSLLKPLA</sequence>
<feature type="compositionally biased region" description="Polar residues" evidence="1">
    <location>
        <begin position="376"/>
        <end position="385"/>
    </location>
</feature>
<dbReference type="InterPro" id="IPR041588">
    <property type="entry name" value="Integrase_H2C2"/>
</dbReference>
<dbReference type="InterPro" id="IPR036397">
    <property type="entry name" value="RNaseH_sf"/>
</dbReference>
<dbReference type="InterPro" id="IPR012337">
    <property type="entry name" value="RNaseH-like_sf"/>
</dbReference>
<organism evidence="3 4">
    <name type="scientific">Thelohanellus kitauei</name>
    <name type="common">Myxosporean</name>
    <dbReference type="NCBI Taxonomy" id="669202"/>
    <lineage>
        <taxon>Eukaryota</taxon>
        <taxon>Metazoa</taxon>
        <taxon>Cnidaria</taxon>
        <taxon>Myxozoa</taxon>
        <taxon>Myxosporea</taxon>
        <taxon>Bivalvulida</taxon>
        <taxon>Platysporina</taxon>
        <taxon>Myxobolidae</taxon>
        <taxon>Thelohanellus</taxon>
    </lineage>
</organism>
<evidence type="ECO:0000256" key="1">
    <source>
        <dbReference type="SAM" id="MobiDB-lite"/>
    </source>
</evidence>
<feature type="region of interest" description="Disordered" evidence="1">
    <location>
        <begin position="376"/>
        <end position="444"/>
    </location>
</feature>
<dbReference type="Gene3D" id="3.30.420.10">
    <property type="entry name" value="Ribonuclease H-like superfamily/Ribonuclease H"/>
    <property type="match status" value="1"/>
</dbReference>
<evidence type="ECO:0000259" key="2">
    <source>
        <dbReference type="PROSITE" id="PS50994"/>
    </source>
</evidence>
<dbReference type="PANTHER" id="PTHR37984:SF15">
    <property type="entry name" value="INTEGRASE CATALYTIC DOMAIN-CONTAINING PROTEIN"/>
    <property type="match status" value="1"/>
</dbReference>
<keyword evidence="4" id="KW-1185">Reference proteome</keyword>
<feature type="domain" description="Integrase catalytic" evidence="2">
    <location>
        <begin position="68"/>
        <end position="228"/>
    </location>
</feature>
<protein>
    <submittedName>
        <fullName evidence="3">Retrovirus-related Pol polyprotein</fullName>
    </submittedName>
</protein>
<gene>
    <name evidence="3" type="ORF">RF11_03332</name>
</gene>
<dbReference type="PANTHER" id="PTHR37984">
    <property type="entry name" value="PROTEIN CBG26694"/>
    <property type="match status" value="1"/>
</dbReference>
<dbReference type="Pfam" id="PF17921">
    <property type="entry name" value="Integrase_H2C2"/>
    <property type="match status" value="1"/>
</dbReference>
<dbReference type="Pfam" id="PF00665">
    <property type="entry name" value="rve"/>
    <property type="match status" value="1"/>
</dbReference>
<dbReference type="InterPro" id="IPR001584">
    <property type="entry name" value="Integrase_cat-core"/>
</dbReference>
<dbReference type="Gene3D" id="1.10.340.70">
    <property type="match status" value="1"/>
</dbReference>
<dbReference type="OrthoDB" id="5988470at2759"/>
<evidence type="ECO:0000313" key="3">
    <source>
        <dbReference type="EMBL" id="KII64828.1"/>
    </source>
</evidence>
<dbReference type="InterPro" id="IPR050951">
    <property type="entry name" value="Retrovirus_Pol_polyprotein"/>
</dbReference>
<name>A0A0C2J6N5_THEKT</name>
<dbReference type="GO" id="GO:0015074">
    <property type="term" value="P:DNA integration"/>
    <property type="evidence" value="ECO:0007669"/>
    <property type="project" value="InterPro"/>
</dbReference>
<dbReference type="EMBL" id="JWZT01004079">
    <property type="protein sequence ID" value="KII64828.1"/>
    <property type="molecule type" value="Genomic_DNA"/>
</dbReference>
<dbReference type="PROSITE" id="PS50994">
    <property type="entry name" value="INTEGRASE"/>
    <property type="match status" value="1"/>
</dbReference>
<dbReference type="InterPro" id="IPR054465">
    <property type="entry name" value="Integrase_p58-like_C"/>
</dbReference>
<dbReference type="OMA" id="ANFEACI"/>
<dbReference type="Pfam" id="PF22938">
    <property type="entry name" value="Integrase_p58_C"/>
    <property type="match status" value="1"/>
</dbReference>
<dbReference type="FunFam" id="3.30.420.10:FF:000032">
    <property type="entry name" value="Retrovirus-related Pol polyprotein from transposon 297-like Protein"/>
    <property type="match status" value="1"/>
</dbReference>
<evidence type="ECO:0000313" key="4">
    <source>
        <dbReference type="Proteomes" id="UP000031668"/>
    </source>
</evidence>
<dbReference type="SUPFAM" id="SSF53098">
    <property type="entry name" value="Ribonuclease H-like"/>
    <property type="match status" value="1"/>
</dbReference>